<dbReference type="InterPro" id="IPR029069">
    <property type="entry name" value="HotDog_dom_sf"/>
</dbReference>
<sequence>MLLVDRLVSYDVSGVVVEVVLKEDASFLNKDYVPAWVGIEYAAQAVAAWAGLQAIQGDKEVKIGLLLSCRKYKSTRPRFMLGEVLNVHARKEFSDGQM</sequence>
<name>A0A382RJR7_9ZZZZ</name>
<gene>
    <name evidence="1" type="ORF">METZ01_LOCUS350494</name>
</gene>
<reference evidence="1" key="1">
    <citation type="submission" date="2018-05" db="EMBL/GenBank/DDBJ databases">
        <authorList>
            <person name="Lanie J.A."/>
            <person name="Ng W.-L."/>
            <person name="Kazmierczak K.M."/>
            <person name="Andrzejewski T.M."/>
            <person name="Davidsen T.M."/>
            <person name="Wayne K.J."/>
            <person name="Tettelin H."/>
            <person name="Glass J.I."/>
            <person name="Rusch D."/>
            <person name="Podicherti R."/>
            <person name="Tsui H.-C.T."/>
            <person name="Winkler M.E."/>
        </authorList>
    </citation>
    <scope>NUCLEOTIDE SEQUENCE</scope>
</reference>
<organism evidence="1">
    <name type="scientific">marine metagenome</name>
    <dbReference type="NCBI Taxonomy" id="408172"/>
    <lineage>
        <taxon>unclassified sequences</taxon>
        <taxon>metagenomes</taxon>
        <taxon>ecological metagenomes</taxon>
    </lineage>
</organism>
<dbReference type="Pfam" id="PF22817">
    <property type="entry name" value="ApeP-like"/>
    <property type="match status" value="1"/>
</dbReference>
<dbReference type="InterPro" id="IPR016776">
    <property type="entry name" value="ApeP-like_dehydratase"/>
</dbReference>
<dbReference type="EMBL" id="UINC01122059">
    <property type="protein sequence ID" value="SVC97640.1"/>
    <property type="molecule type" value="Genomic_DNA"/>
</dbReference>
<feature type="non-terminal residue" evidence="1">
    <location>
        <position position="98"/>
    </location>
</feature>
<evidence type="ECO:0008006" key="2">
    <source>
        <dbReference type="Google" id="ProtNLM"/>
    </source>
</evidence>
<accession>A0A382RJR7</accession>
<evidence type="ECO:0000313" key="1">
    <source>
        <dbReference type="EMBL" id="SVC97640.1"/>
    </source>
</evidence>
<dbReference type="AlphaFoldDB" id="A0A382RJR7"/>
<proteinExistence type="predicted"/>
<dbReference type="Gene3D" id="3.10.129.10">
    <property type="entry name" value="Hotdog Thioesterase"/>
    <property type="match status" value="1"/>
</dbReference>
<dbReference type="SUPFAM" id="SSF54637">
    <property type="entry name" value="Thioesterase/thiol ester dehydrase-isomerase"/>
    <property type="match status" value="1"/>
</dbReference>
<protein>
    <recommendedName>
        <fullName evidence="2">3-hydroxylacyl-ACP dehydratase</fullName>
    </recommendedName>
</protein>